<protein>
    <submittedName>
        <fullName evidence="2">Uncharacterized protein</fullName>
    </submittedName>
</protein>
<keyword evidence="1" id="KW-1133">Transmembrane helix</keyword>
<reference evidence="2" key="2">
    <citation type="submission" date="2023-05" db="EMBL/GenBank/DDBJ databases">
        <authorList>
            <consortium name="Lawrence Berkeley National Laboratory"/>
            <person name="Steindorff A."/>
            <person name="Hensen N."/>
            <person name="Bonometti L."/>
            <person name="Westerberg I."/>
            <person name="Brannstrom I.O."/>
            <person name="Guillou S."/>
            <person name="Cros-Aarteil S."/>
            <person name="Calhoun S."/>
            <person name="Haridas S."/>
            <person name="Kuo A."/>
            <person name="Mondo S."/>
            <person name="Pangilinan J."/>
            <person name="Riley R."/>
            <person name="Labutti K."/>
            <person name="Andreopoulos B."/>
            <person name="Lipzen A."/>
            <person name="Chen C."/>
            <person name="Yanf M."/>
            <person name="Daum C."/>
            <person name="Ng V."/>
            <person name="Clum A."/>
            <person name="Ohm R."/>
            <person name="Martin F."/>
            <person name="Silar P."/>
            <person name="Natvig D."/>
            <person name="Lalanne C."/>
            <person name="Gautier V."/>
            <person name="Ament-Velasquez S.L."/>
            <person name="Kruys A."/>
            <person name="Hutchinson M.I."/>
            <person name="Powell A.J."/>
            <person name="Barry K."/>
            <person name="Miller A.N."/>
            <person name="Grigoriev I.V."/>
            <person name="Debuchy R."/>
            <person name="Gladieux P."/>
            <person name="Thoren M.H."/>
            <person name="Johannesson H."/>
        </authorList>
    </citation>
    <scope>NUCLEOTIDE SEQUENCE</scope>
    <source>
        <strain evidence="2">CBS 731.68</strain>
    </source>
</reference>
<evidence type="ECO:0000313" key="3">
    <source>
        <dbReference type="Proteomes" id="UP001302602"/>
    </source>
</evidence>
<feature type="transmembrane region" description="Helical" evidence="1">
    <location>
        <begin position="7"/>
        <end position="28"/>
    </location>
</feature>
<feature type="transmembrane region" description="Helical" evidence="1">
    <location>
        <begin position="34"/>
        <end position="56"/>
    </location>
</feature>
<name>A0AAN6TQN7_9PEZI</name>
<proteinExistence type="predicted"/>
<keyword evidence="1" id="KW-0812">Transmembrane</keyword>
<dbReference type="GeneID" id="87830909"/>
<organism evidence="2 3">
    <name type="scientific">Parathielavia appendiculata</name>
    <dbReference type="NCBI Taxonomy" id="2587402"/>
    <lineage>
        <taxon>Eukaryota</taxon>
        <taxon>Fungi</taxon>
        <taxon>Dikarya</taxon>
        <taxon>Ascomycota</taxon>
        <taxon>Pezizomycotina</taxon>
        <taxon>Sordariomycetes</taxon>
        <taxon>Sordariomycetidae</taxon>
        <taxon>Sordariales</taxon>
        <taxon>Chaetomiaceae</taxon>
        <taxon>Parathielavia</taxon>
    </lineage>
</organism>
<accession>A0AAN6TQN7</accession>
<gene>
    <name evidence="2" type="ORF">N657DRAFT_651310</name>
</gene>
<keyword evidence="3" id="KW-1185">Reference proteome</keyword>
<reference evidence="2" key="1">
    <citation type="journal article" date="2023" name="Mol. Phylogenet. Evol.">
        <title>Genome-scale phylogeny and comparative genomics of the fungal order Sordariales.</title>
        <authorList>
            <person name="Hensen N."/>
            <person name="Bonometti L."/>
            <person name="Westerberg I."/>
            <person name="Brannstrom I.O."/>
            <person name="Guillou S."/>
            <person name="Cros-Aarteil S."/>
            <person name="Calhoun S."/>
            <person name="Haridas S."/>
            <person name="Kuo A."/>
            <person name="Mondo S."/>
            <person name="Pangilinan J."/>
            <person name="Riley R."/>
            <person name="LaButti K."/>
            <person name="Andreopoulos B."/>
            <person name="Lipzen A."/>
            <person name="Chen C."/>
            <person name="Yan M."/>
            <person name="Daum C."/>
            <person name="Ng V."/>
            <person name="Clum A."/>
            <person name="Steindorff A."/>
            <person name="Ohm R.A."/>
            <person name="Martin F."/>
            <person name="Silar P."/>
            <person name="Natvig D.O."/>
            <person name="Lalanne C."/>
            <person name="Gautier V."/>
            <person name="Ament-Velasquez S.L."/>
            <person name="Kruys A."/>
            <person name="Hutchinson M.I."/>
            <person name="Powell A.J."/>
            <person name="Barry K."/>
            <person name="Miller A.N."/>
            <person name="Grigoriev I.V."/>
            <person name="Debuchy R."/>
            <person name="Gladieux P."/>
            <person name="Hiltunen Thoren M."/>
            <person name="Johannesson H."/>
        </authorList>
    </citation>
    <scope>NUCLEOTIDE SEQUENCE</scope>
    <source>
        <strain evidence="2">CBS 731.68</strain>
    </source>
</reference>
<dbReference type="RefSeq" id="XP_062642163.1">
    <property type="nucleotide sequence ID" value="XM_062794140.1"/>
</dbReference>
<dbReference type="AlphaFoldDB" id="A0AAN6TQN7"/>
<evidence type="ECO:0000313" key="2">
    <source>
        <dbReference type="EMBL" id="KAK4118390.1"/>
    </source>
</evidence>
<dbReference type="Proteomes" id="UP001302602">
    <property type="component" value="Unassembled WGS sequence"/>
</dbReference>
<keyword evidence="1" id="KW-0472">Membrane</keyword>
<evidence type="ECO:0000256" key="1">
    <source>
        <dbReference type="SAM" id="Phobius"/>
    </source>
</evidence>
<comment type="caution">
    <text evidence="2">The sequence shown here is derived from an EMBL/GenBank/DDBJ whole genome shotgun (WGS) entry which is preliminary data.</text>
</comment>
<dbReference type="EMBL" id="MU853269">
    <property type="protein sequence ID" value="KAK4118390.1"/>
    <property type="molecule type" value="Genomic_DNA"/>
</dbReference>
<sequence>MRCTRHVLEVLIAPSLASVCRICANFVLSRPGFLRARTCITPLPLLLFPSLALNLLRKTNRSLLLVGFPPTHSRDWQLFSGPAAVGIEVVGLSTDVGLSWRTRAGYCVPEAVNRCWLAKHPKLGRIKALSNLIQLLDME</sequence>